<dbReference type="InterPro" id="IPR003594">
    <property type="entry name" value="HATPase_dom"/>
</dbReference>
<dbReference type="EC" id="2.7.13.3" evidence="2"/>
<feature type="transmembrane region" description="Helical" evidence="5">
    <location>
        <begin position="277"/>
        <end position="296"/>
    </location>
</feature>
<dbReference type="EMBL" id="QXED01000013">
    <property type="protein sequence ID" value="RIV18103.1"/>
    <property type="molecule type" value="Genomic_DNA"/>
</dbReference>
<proteinExistence type="predicted"/>
<dbReference type="InterPro" id="IPR011623">
    <property type="entry name" value="7TMR_DISM_rcpt_extracell_dom1"/>
</dbReference>
<evidence type="ECO:0000313" key="8">
    <source>
        <dbReference type="EMBL" id="RIV18103.1"/>
    </source>
</evidence>
<dbReference type="Gene3D" id="2.60.40.2380">
    <property type="match status" value="1"/>
</dbReference>
<dbReference type="SUPFAM" id="SSF47384">
    <property type="entry name" value="Homodimeric domain of signal transducing histidine kinase"/>
    <property type="match status" value="1"/>
</dbReference>
<feature type="domain" description="Histidine kinase" evidence="7">
    <location>
        <begin position="468"/>
        <end position="707"/>
    </location>
</feature>
<dbReference type="PANTHER" id="PTHR43065">
    <property type="entry name" value="SENSOR HISTIDINE KINASE"/>
    <property type="match status" value="1"/>
</dbReference>
<comment type="caution">
    <text evidence="8">The sequence shown here is derived from an EMBL/GenBank/DDBJ whole genome shotgun (WGS) entry which is preliminary data.</text>
</comment>
<keyword evidence="5" id="KW-0472">Membrane</keyword>
<evidence type="ECO:0000256" key="6">
    <source>
        <dbReference type="SAM" id="SignalP"/>
    </source>
</evidence>
<evidence type="ECO:0000256" key="5">
    <source>
        <dbReference type="SAM" id="Phobius"/>
    </source>
</evidence>
<dbReference type="GO" id="GO:0000155">
    <property type="term" value="F:phosphorelay sensor kinase activity"/>
    <property type="evidence" value="ECO:0007669"/>
    <property type="project" value="InterPro"/>
</dbReference>
<keyword evidence="5" id="KW-1133">Transmembrane helix</keyword>
<keyword evidence="5" id="KW-0812">Transmembrane</keyword>
<keyword evidence="3" id="KW-0597">Phosphoprotein</keyword>
<name>A0A418LXQ7_9BACT</name>
<keyword evidence="6" id="KW-0732">Signal</keyword>
<evidence type="ECO:0000313" key="9">
    <source>
        <dbReference type="Proteomes" id="UP000283523"/>
    </source>
</evidence>
<evidence type="ECO:0000256" key="2">
    <source>
        <dbReference type="ARBA" id="ARBA00012438"/>
    </source>
</evidence>
<dbReference type="SUPFAM" id="SSF55874">
    <property type="entry name" value="ATPase domain of HSP90 chaperone/DNA topoisomerase II/histidine kinase"/>
    <property type="match status" value="1"/>
</dbReference>
<dbReference type="Pfam" id="PF02518">
    <property type="entry name" value="HATPase_c"/>
    <property type="match status" value="1"/>
</dbReference>
<organism evidence="8 9">
    <name type="scientific">Fibrisoma montanum</name>
    <dbReference type="NCBI Taxonomy" id="2305895"/>
    <lineage>
        <taxon>Bacteria</taxon>
        <taxon>Pseudomonadati</taxon>
        <taxon>Bacteroidota</taxon>
        <taxon>Cytophagia</taxon>
        <taxon>Cytophagales</taxon>
        <taxon>Spirosomataceae</taxon>
        <taxon>Fibrisoma</taxon>
    </lineage>
</organism>
<dbReference type="RefSeq" id="WP_119671354.1">
    <property type="nucleotide sequence ID" value="NZ_QXED01000013.1"/>
</dbReference>
<dbReference type="SMART" id="SM00387">
    <property type="entry name" value="HATPase_c"/>
    <property type="match status" value="1"/>
</dbReference>
<evidence type="ECO:0000256" key="3">
    <source>
        <dbReference type="ARBA" id="ARBA00022553"/>
    </source>
</evidence>
<feature type="chain" id="PRO_5019401042" description="histidine kinase" evidence="6">
    <location>
        <begin position="21"/>
        <end position="707"/>
    </location>
</feature>
<sequence>MKHVFLRFFLFISLVGSLKAAPVRFRDPVQPYDLFTASSLLEIQAGSVSIDQLLQNPGRYPFEPARNELIKPYDRQLSYWLRVEITNETDENLFLHFVYAGTEYITVYEVVDQKVVDVHRLGTLQPETTYTYLKSNEVCPTRVRRGQTHTFYVSMQGVYTTAWPVFCRSTDNLLNYLHRTDLFYGLYYGFILIIIVYSLILYVRLRETDTLRYAIWVIFVGLQLALFRGHTNEFFWPSNPSIERYATVLAGITGLLHIPFTLAFLRLRQQAPVLHKVGIGIFVLYATGILINVVAVTLQERVGRQIDIVPQVALLEGIFSISAGIVTYRRGFRPALFYIIGNVVFFASIFVFLVYAAGRLPHSFWSYNSIHIGSGVEIILFTLALTYKVNLLKRQQEAAVREQLRLSEANERLVQGQNVMLENKVEQRTHELNRQKEELQRTLDQLRATQAQLVQREKMASLGELMAGIAHEIQNPLNFVNNFAELSVEMLDELNDELANDRKEEAEQLIDDMKPNLQKIVHHGKRADSIIKSMLEHSRSSSGTKQATDINALADEYLRLAYHGQRAKDKSFNAELVMDFDRSLGAVEVMPQEMARVLLNLYNNAFYAVAEKARQQPTGYQPQVKVSTHRDNGTVEVRIKDNGTGIPRELLTKIFQPFFTTKSTGQGTGLGLSLSYDIITNGHGGQMIVNTEAGQFTEFVVSIPVLK</sequence>
<keyword evidence="9" id="KW-1185">Reference proteome</keyword>
<dbReference type="InterPro" id="IPR003661">
    <property type="entry name" value="HisK_dim/P_dom"/>
</dbReference>
<dbReference type="AlphaFoldDB" id="A0A418LXQ7"/>
<reference evidence="8 9" key="1">
    <citation type="submission" date="2018-08" db="EMBL/GenBank/DDBJ databases">
        <title>Fibrisoma montanum sp. nov., isolated from Danxia mountain soil.</title>
        <authorList>
            <person name="Huang Y."/>
        </authorList>
    </citation>
    <scope>NUCLEOTIDE SEQUENCE [LARGE SCALE GENOMIC DNA]</scope>
    <source>
        <strain evidence="8 9">HYT19</strain>
    </source>
</reference>
<protein>
    <recommendedName>
        <fullName evidence="2">histidine kinase</fullName>
        <ecNumber evidence="2">2.7.13.3</ecNumber>
    </recommendedName>
</protein>
<dbReference type="Pfam" id="PF07695">
    <property type="entry name" value="7TMR-DISM_7TM"/>
    <property type="match status" value="1"/>
</dbReference>
<dbReference type="PANTHER" id="PTHR43065:SF42">
    <property type="entry name" value="TWO-COMPONENT SENSOR PPRA"/>
    <property type="match status" value="1"/>
</dbReference>
<dbReference type="InterPro" id="IPR011622">
    <property type="entry name" value="7TMR_DISM_rcpt_extracell_dom2"/>
</dbReference>
<dbReference type="Gene3D" id="3.30.565.10">
    <property type="entry name" value="Histidine kinase-like ATPase, C-terminal domain"/>
    <property type="match status" value="1"/>
</dbReference>
<feature type="transmembrane region" description="Helical" evidence="5">
    <location>
        <begin position="308"/>
        <end position="328"/>
    </location>
</feature>
<dbReference type="InterPro" id="IPR036890">
    <property type="entry name" value="HATPase_C_sf"/>
</dbReference>
<accession>A0A418LXQ7</accession>
<feature type="transmembrane region" description="Helical" evidence="5">
    <location>
        <begin position="247"/>
        <end position="265"/>
    </location>
</feature>
<dbReference type="PRINTS" id="PR00344">
    <property type="entry name" value="BCTRLSENSOR"/>
</dbReference>
<dbReference type="PROSITE" id="PS50109">
    <property type="entry name" value="HIS_KIN"/>
    <property type="match status" value="1"/>
</dbReference>
<evidence type="ECO:0000256" key="1">
    <source>
        <dbReference type="ARBA" id="ARBA00000085"/>
    </source>
</evidence>
<dbReference type="CDD" id="cd00082">
    <property type="entry name" value="HisKA"/>
    <property type="match status" value="1"/>
</dbReference>
<dbReference type="InterPro" id="IPR004358">
    <property type="entry name" value="Sig_transdc_His_kin-like_C"/>
</dbReference>
<evidence type="ECO:0000256" key="4">
    <source>
        <dbReference type="SAM" id="Coils"/>
    </source>
</evidence>
<feature type="transmembrane region" description="Helical" evidence="5">
    <location>
        <begin position="210"/>
        <end position="227"/>
    </location>
</feature>
<dbReference type="SMART" id="SM00388">
    <property type="entry name" value="HisKA"/>
    <property type="match status" value="1"/>
</dbReference>
<feature type="signal peptide" evidence="6">
    <location>
        <begin position="1"/>
        <end position="20"/>
    </location>
</feature>
<dbReference type="Gene3D" id="1.10.287.130">
    <property type="match status" value="1"/>
</dbReference>
<feature type="coiled-coil region" evidence="4">
    <location>
        <begin position="392"/>
        <end position="456"/>
    </location>
</feature>
<comment type="catalytic activity">
    <reaction evidence="1">
        <text>ATP + protein L-histidine = ADP + protein N-phospho-L-histidine.</text>
        <dbReference type="EC" id="2.7.13.3"/>
    </reaction>
</comment>
<evidence type="ECO:0000259" key="7">
    <source>
        <dbReference type="PROSITE" id="PS50109"/>
    </source>
</evidence>
<feature type="transmembrane region" description="Helical" evidence="5">
    <location>
        <begin position="182"/>
        <end position="203"/>
    </location>
</feature>
<gene>
    <name evidence="8" type="ORF">DYU11_29550</name>
</gene>
<dbReference type="OrthoDB" id="9806995at2"/>
<dbReference type="Pfam" id="PF00512">
    <property type="entry name" value="HisKA"/>
    <property type="match status" value="1"/>
</dbReference>
<feature type="coiled-coil region" evidence="4">
    <location>
        <begin position="484"/>
        <end position="511"/>
    </location>
</feature>
<dbReference type="InterPro" id="IPR036097">
    <property type="entry name" value="HisK_dim/P_sf"/>
</dbReference>
<feature type="transmembrane region" description="Helical" evidence="5">
    <location>
        <begin position="364"/>
        <end position="387"/>
    </location>
</feature>
<dbReference type="InterPro" id="IPR005467">
    <property type="entry name" value="His_kinase_dom"/>
</dbReference>
<dbReference type="Pfam" id="PF07696">
    <property type="entry name" value="7TMR-DISMED2"/>
    <property type="match status" value="1"/>
</dbReference>
<feature type="transmembrane region" description="Helical" evidence="5">
    <location>
        <begin position="335"/>
        <end position="358"/>
    </location>
</feature>
<dbReference type="Proteomes" id="UP000283523">
    <property type="component" value="Unassembled WGS sequence"/>
</dbReference>
<keyword evidence="4" id="KW-0175">Coiled coil</keyword>